<organism evidence="2 3">
    <name type="scientific">Maribacter chungangensis</name>
    <dbReference type="NCBI Taxonomy" id="1069117"/>
    <lineage>
        <taxon>Bacteria</taxon>
        <taxon>Pseudomonadati</taxon>
        <taxon>Bacteroidota</taxon>
        <taxon>Flavobacteriia</taxon>
        <taxon>Flavobacteriales</taxon>
        <taxon>Flavobacteriaceae</taxon>
        <taxon>Maribacter</taxon>
    </lineage>
</organism>
<accession>A0ABW3B2D0</accession>
<dbReference type="PROSITE" id="PS51257">
    <property type="entry name" value="PROKAR_LIPOPROTEIN"/>
    <property type="match status" value="1"/>
</dbReference>
<dbReference type="RefSeq" id="WP_379933054.1">
    <property type="nucleotide sequence ID" value="NZ_JBHTHY010000003.1"/>
</dbReference>
<evidence type="ECO:0000313" key="2">
    <source>
        <dbReference type="EMBL" id="MFD0797031.1"/>
    </source>
</evidence>
<protein>
    <submittedName>
        <fullName evidence="2">Uncharacterized protein</fullName>
    </submittedName>
</protein>
<keyword evidence="3" id="KW-1185">Reference proteome</keyword>
<sequence>MKTRRFTAVFFTTLFLISCGSSMERDAKKMVDLQCKVEKLQQKAFSGDMSNTEEMQELIAEAAKMKREMNEKYSEMEEKASFAKILMQTKSDCN</sequence>
<comment type="caution">
    <text evidence="2">The sequence shown here is derived from an EMBL/GenBank/DDBJ whole genome shotgun (WGS) entry which is preliminary data.</text>
</comment>
<evidence type="ECO:0000313" key="3">
    <source>
        <dbReference type="Proteomes" id="UP001597012"/>
    </source>
</evidence>
<gene>
    <name evidence="2" type="ORF">ACFQZJ_06140</name>
</gene>
<keyword evidence="1" id="KW-0175">Coiled coil</keyword>
<feature type="coiled-coil region" evidence="1">
    <location>
        <begin position="23"/>
        <end position="86"/>
    </location>
</feature>
<evidence type="ECO:0000256" key="1">
    <source>
        <dbReference type="SAM" id="Coils"/>
    </source>
</evidence>
<dbReference type="EMBL" id="JBHTHY010000003">
    <property type="protein sequence ID" value="MFD0797031.1"/>
    <property type="molecule type" value="Genomic_DNA"/>
</dbReference>
<proteinExistence type="predicted"/>
<name>A0ABW3B2D0_9FLAO</name>
<dbReference type="Proteomes" id="UP001597012">
    <property type="component" value="Unassembled WGS sequence"/>
</dbReference>
<reference evidence="3" key="1">
    <citation type="journal article" date="2019" name="Int. J. Syst. Evol. Microbiol.">
        <title>The Global Catalogue of Microorganisms (GCM) 10K type strain sequencing project: providing services to taxonomists for standard genome sequencing and annotation.</title>
        <authorList>
            <consortium name="The Broad Institute Genomics Platform"/>
            <consortium name="The Broad Institute Genome Sequencing Center for Infectious Disease"/>
            <person name="Wu L."/>
            <person name="Ma J."/>
        </authorList>
    </citation>
    <scope>NUCLEOTIDE SEQUENCE [LARGE SCALE GENOMIC DNA]</scope>
    <source>
        <strain evidence="3">CCUG 61948</strain>
    </source>
</reference>